<evidence type="ECO:0000256" key="2">
    <source>
        <dbReference type="SAM" id="MobiDB-lite"/>
    </source>
</evidence>
<organism evidence="3 4">
    <name type="scientific">Perca fluviatilis</name>
    <name type="common">European perch</name>
    <dbReference type="NCBI Taxonomy" id="8168"/>
    <lineage>
        <taxon>Eukaryota</taxon>
        <taxon>Metazoa</taxon>
        <taxon>Chordata</taxon>
        <taxon>Craniata</taxon>
        <taxon>Vertebrata</taxon>
        <taxon>Euteleostomi</taxon>
        <taxon>Actinopterygii</taxon>
        <taxon>Neopterygii</taxon>
        <taxon>Teleostei</taxon>
        <taxon>Neoteleostei</taxon>
        <taxon>Acanthomorphata</taxon>
        <taxon>Eupercaria</taxon>
        <taxon>Perciformes</taxon>
        <taxon>Percoidei</taxon>
        <taxon>Percidae</taxon>
        <taxon>Percinae</taxon>
        <taxon>Perca</taxon>
    </lineage>
</organism>
<proteinExistence type="inferred from homology"/>
<dbReference type="AlphaFoldDB" id="A0A6A5F8A2"/>
<evidence type="ECO:0000256" key="1">
    <source>
        <dbReference type="ARBA" id="ARBA00006137"/>
    </source>
</evidence>
<protein>
    <submittedName>
        <fullName evidence="3">Uncharacterized protein</fullName>
    </submittedName>
</protein>
<sequence length="106" mass="11522">MNIGSKSKKRGVLPSRPEPPTVDQILEDIHRAAADDPVFSILEKTGQDFGPARQRRTGGRVLQCQPLPGVEPGGCGRRFGAAVTEQRSFTSGEHVATWPRSATERN</sequence>
<dbReference type="InterPro" id="IPR028227">
    <property type="entry name" value="UPF0449"/>
</dbReference>
<comment type="similarity">
    <text evidence="1">Belongs to the UPF0449 family.</text>
</comment>
<evidence type="ECO:0000313" key="3">
    <source>
        <dbReference type="EMBL" id="KAF1385214.1"/>
    </source>
</evidence>
<keyword evidence="4" id="KW-1185">Reference proteome</keyword>
<dbReference type="Pfam" id="PF15136">
    <property type="entry name" value="UPF0449"/>
    <property type="match status" value="1"/>
</dbReference>
<feature type="compositionally biased region" description="Basic residues" evidence="2">
    <location>
        <begin position="1"/>
        <end position="11"/>
    </location>
</feature>
<dbReference type="Proteomes" id="UP000465112">
    <property type="component" value="Chromosome 9"/>
</dbReference>
<accession>A0A6A5F8A2</accession>
<gene>
    <name evidence="3" type="ORF">PFLUV_G00105410</name>
</gene>
<dbReference type="PANTHER" id="PTHR34766">
    <property type="entry name" value="UPF0449 PROTEIN C19ORF25"/>
    <property type="match status" value="1"/>
</dbReference>
<name>A0A6A5F8A2_PERFL</name>
<reference evidence="3 4" key="1">
    <citation type="submission" date="2019-06" db="EMBL/GenBank/DDBJ databases">
        <title>A chromosome-scale genome assembly of the European perch, Perca fluviatilis.</title>
        <authorList>
            <person name="Roques C."/>
            <person name="Zahm M."/>
            <person name="Cabau C."/>
            <person name="Klopp C."/>
            <person name="Bouchez O."/>
            <person name="Donnadieu C."/>
            <person name="Kuhl H."/>
            <person name="Gislard M."/>
            <person name="Guendouz S."/>
            <person name="Journot L."/>
            <person name="Haffray P."/>
            <person name="Bestin A."/>
            <person name="Morvezen R."/>
            <person name="Feron R."/>
            <person name="Wen M."/>
            <person name="Jouanno E."/>
            <person name="Herpin A."/>
            <person name="Schartl M."/>
            <person name="Postlethwait J."/>
            <person name="Schaerlinger B."/>
            <person name="Chardard D."/>
            <person name="Lecocq T."/>
            <person name="Poncet C."/>
            <person name="Jaffrelo L."/>
            <person name="Lampietro C."/>
            <person name="Guiguen Y."/>
        </authorList>
    </citation>
    <scope>NUCLEOTIDE SEQUENCE [LARGE SCALE GENOMIC DNA]</scope>
    <source>
        <tissue evidence="3">Blood</tissue>
    </source>
</reference>
<dbReference type="PANTHER" id="PTHR34766:SF1">
    <property type="entry name" value="UPF0449 PROTEIN C19ORF25"/>
    <property type="match status" value="1"/>
</dbReference>
<feature type="region of interest" description="Disordered" evidence="2">
    <location>
        <begin position="1"/>
        <end position="21"/>
    </location>
</feature>
<comment type="caution">
    <text evidence="3">The sequence shown here is derived from an EMBL/GenBank/DDBJ whole genome shotgun (WGS) entry which is preliminary data.</text>
</comment>
<feature type="region of interest" description="Disordered" evidence="2">
    <location>
        <begin position="86"/>
        <end position="106"/>
    </location>
</feature>
<evidence type="ECO:0000313" key="4">
    <source>
        <dbReference type="Proteomes" id="UP000465112"/>
    </source>
</evidence>
<dbReference type="EMBL" id="VHII01000009">
    <property type="protein sequence ID" value="KAF1385214.1"/>
    <property type="molecule type" value="Genomic_DNA"/>
</dbReference>